<dbReference type="InterPro" id="IPR058584">
    <property type="entry name" value="IMB1_TNPO1-like_TPR"/>
</dbReference>
<evidence type="ECO:0000256" key="3">
    <source>
        <dbReference type="ARBA" id="ARBA00022448"/>
    </source>
</evidence>
<dbReference type="Pfam" id="PF25574">
    <property type="entry name" value="TPR_IMB1"/>
    <property type="match status" value="1"/>
</dbReference>
<dbReference type="AlphaFoldDB" id="A0A4D9CSY2"/>
<name>A0A4D9CSY2_9STRA</name>
<dbReference type="Pfam" id="PF03810">
    <property type="entry name" value="IBN_N"/>
    <property type="match status" value="1"/>
</dbReference>
<evidence type="ECO:0000256" key="6">
    <source>
        <dbReference type="ARBA" id="ARBA00022927"/>
    </source>
</evidence>
<dbReference type="GO" id="GO:0006606">
    <property type="term" value="P:protein import into nucleus"/>
    <property type="evidence" value="ECO:0007669"/>
    <property type="project" value="InterPro"/>
</dbReference>
<dbReference type="Proteomes" id="UP000355283">
    <property type="component" value="Unassembled WGS sequence"/>
</dbReference>
<keyword evidence="9" id="KW-1185">Reference proteome</keyword>
<gene>
    <name evidence="8" type="ORF">NSK_006905</name>
</gene>
<dbReference type="Pfam" id="PF13513">
    <property type="entry name" value="HEAT_EZ"/>
    <property type="match status" value="1"/>
</dbReference>
<organism evidence="8 9">
    <name type="scientific">Nannochloropsis salina CCMP1776</name>
    <dbReference type="NCBI Taxonomy" id="1027361"/>
    <lineage>
        <taxon>Eukaryota</taxon>
        <taxon>Sar</taxon>
        <taxon>Stramenopiles</taxon>
        <taxon>Ochrophyta</taxon>
        <taxon>Eustigmatophyceae</taxon>
        <taxon>Eustigmatales</taxon>
        <taxon>Monodopsidaceae</taxon>
        <taxon>Microchloropsis</taxon>
        <taxon>Microchloropsis salina</taxon>
    </lineage>
</organism>
<dbReference type="SUPFAM" id="SSF48371">
    <property type="entry name" value="ARM repeat"/>
    <property type="match status" value="1"/>
</dbReference>
<dbReference type="PROSITE" id="PS50166">
    <property type="entry name" value="IMPORTIN_B_NT"/>
    <property type="match status" value="1"/>
</dbReference>
<dbReference type="InterPro" id="IPR040122">
    <property type="entry name" value="Importin_beta"/>
</dbReference>
<evidence type="ECO:0000313" key="8">
    <source>
        <dbReference type="EMBL" id="TFJ81654.1"/>
    </source>
</evidence>
<evidence type="ECO:0000256" key="1">
    <source>
        <dbReference type="ARBA" id="ARBA00004496"/>
    </source>
</evidence>
<dbReference type="SMART" id="SM00913">
    <property type="entry name" value="IBN_N"/>
    <property type="match status" value="1"/>
</dbReference>
<proteinExistence type="inferred from homology"/>
<dbReference type="GO" id="GO:0005737">
    <property type="term" value="C:cytoplasm"/>
    <property type="evidence" value="ECO:0007669"/>
    <property type="project" value="UniProtKB-SubCell"/>
</dbReference>
<accession>A0A4D9CSY2</accession>
<keyword evidence="4" id="KW-0963">Cytoplasm</keyword>
<dbReference type="OrthoDB" id="10263328at2759"/>
<dbReference type="FunFam" id="1.25.10.10:FF:000027">
    <property type="entry name" value="Importin subunit beta-1"/>
    <property type="match status" value="1"/>
</dbReference>
<comment type="similarity">
    <text evidence="2">Belongs to the importin beta family. Importin beta-1 subfamily.</text>
</comment>
<dbReference type="PANTHER" id="PTHR10527">
    <property type="entry name" value="IMPORTIN BETA"/>
    <property type="match status" value="1"/>
</dbReference>
<dbReference type="Gene3D" id="1.25.10.10">
    <property type="entry name" value="Leucine-rich Repeat Variant"/>
    <property type="match status" value="1"/>
</dbReference>
<keyword evidence="3" id="KW-0813">Transport</keyword>
<keyword evidence="6" id="KW-0653">Protein transport</keyword>
<dbReference type="GO" id="GO:0031267">
    <property type="term" value="F:small GTPase binding"/>
    <property type="evidence" value="ECO:0007669"/>
    <property type="project" value="InterPro"/>
</dbReference>
<evidence type="ECO:0000259" key="7">
    <source>
        <dbReference type="PROSITE" id="PS50166"/>
    </source>
</evidence>
<feature type="domain" description="Importin N-terminal" evidence="7">
    <location>
        <begin position="21"/>
        <end position="102"/>
    </location>
</feature>
<dbReference type="InterPro" id="IPR016024">
    <property type="entry name" value="ARM-type_fold"/>
</dbReference>
<evidence type="ECO:0000256" key="4">
    <source>
        <dbReference type="ARBA" id="ARBA00022490"/>
    </source>
</evidence>
<dbReference type="InterPro" id="IPR011989">
    <property type="entry name" value="ARM-like"/>
</dbReference>
<reference evidence="8 9" key="1">
    <citation type="submission" date="2019-01" db="EMBL/GenBank/DDBJ databases">
        <title>Nuclear Genome Assembly of the Microalgal Biofuel strain Nannochloropsis salina CCMP1776.</title>
        <authorList>
            <person name="Hovde B."/>
        </authorList>
    </citation>
    <scope>NUCLEOTIDE SEQUENCE [LARGE SCALE GENOMIC DNA]</scope>
    <source>
        <strain evidence="8 9">CCMP1776</strain>
    </source>
</reference>
<sequence length="881" mass="97487">MDITQTLINAQSPDPNVRNPAEAFLRLAEEDQLSQLLLHLSFELANETKQEGGRQLAGLYLKNTITAKDPQVRDHKRQRWLTTVDANTKGQIKSMILQALQSGNPRAGATAAQVVGTIGAVELPLGQWDGLLDALLHNVVHTGNDVVRVSTLQALGYICEDLQIQMGPGQEVPQKETDMILTAIVDGIRSDRPADVRLAAATALCNSLDFCRRNMEKEGERNMIMQVICEATQCEDARVKKKAFECIAVVASLYYDKLQPYITTLFELTLTCIKEGSSEAAFQAIEFWNTLCDEEVDIIREIQEYQEYGALETRAPGEQGPRQCFYYVQNALAHLVPLLTELLTKQEEHHDDDSWNMAMAGGTCLSLVALTVEDKILPYVVQFVVSNISDANWRLREAATMAFGSILDGPSSGALQQMVSGALPYLVQGLQDAHPMVKDTSAWTLGKVFELHWRCVPLEHLGEVVKALLHALGDPAASVSSKACFAVYNLASDRVAEDYPAASPTTNYLSPFFPHLVEKLLGVAERPDGSESNLRAAAYEAVNMLVTSAAPDCNELIGQQVVPLLLMRLQQTFQMSDLTLEAKEELWGLQSLLCGTLMTCTQKLDQNIAPYADKMMELLIEVFRRHRHASAHEEAFMAVGALADKLEGGFLKYMPHFQEYLYAGLRNYEDSAVCIVAVGVVGDLSRALERKLAPFCDPIVEIFLMNLRNVDVSREVKPHILACFGDIALQIGGEFERFLHVTMTILGQAAMTTSNYNAEEEDMVEHINHLRESILDAYTGIVQGLSADNKQGLLVQPAYLQPLVALLMAISEDPHSDEGVIKRTIGLVGDLGSKLGDKVASAIGFNNLWVQHLYKDMDEYGEETKKIAAYTRQVLERLVVR</sequence>
<evidence type="ECO:0000256" key="5">
    <source>
        <dbReference type="ARBA" id="ARBA00022737"/>
    </source>
</evidence>
<dbReference type="EMBL" id="SDOX01000122">
    <property type="protein sequence ID" value="TFJ81654.1"/>
    <property type="molecule type" value="Genomic_DNA"/>
</dbReference>
<keyword evidence="5" id="KW-0677">Repeat</keyword>
<comment type="caution">
    <text evidence="8">The sequence shown here is derived from an EMBL/GenBank/DDBJ whole genome shotgun (WGS) entry which is preliminary data.</text>
</comment>
<comment type="subcellular location">
    <subcellularLocation>
        <location evidence="1">Cytoplasm</location>
    </subcellularLocation>
</comment>
<protein>
    <recommendedName>
        <fullName evidence="7">Importin N-terminal domain-containing protein</fullName>
    </recommendedName>
</protein>
<evidence type="ECO:0000256" key="2">
    <source>
        <dbReference type="ARBA" id="ARBA00010907"/>
    </source>
</evidence>
<evidence type="ECO:0000313" key="9">
    <source>
        <dbReference type="Proteomes" id="UP000355283"/>
    </source>
</evidence>
<dbReference type="InterPro" id="IPR001494">
    <property type="entry name" value="Importin-beta_N"/>
</dbReference>